<dbReference type="RefSeq" id="WP_212990386.1">
    <property type="nucleotide sequence ID" value="NZ_BAABEA010000026.1"/>
</dbReference>
<gene>
    <name evidence="2" type="ORF">Aau02nite_43910</name>
</gene>
<evidence type="ECO:0000313" key="2">
    <source>
        <dbReference type="EMBL" id="GIM71047.1"/>
    </source>
</evidence>
<dbReference type="Proteomes" id="UP000681340">
    <property type="component" value="Unassembled WGS sequence"/>
</dbReference>
<reference evidence="2" key="1">
    <citation type="submission" date="2021-03" db="EMBL/GenBank/DDBJ databases">
        <title>Whole genome shotgun sequence of Actinoplanes auranticolor NBRC 12245.</title>
        <authorList>
            <person name="Komaki H."/>
            <person name="Tamura T."/>
        </authorList>
    </citation>
    <scope>NUCLEOTIDE SEQUENCE</scope>
    <source>
        <strain evidence="2">NBRC 12245</strain>
    </source>
</reference>
<evidence type="ECO:0000313" key="3">
    <source>
        <dbReference type="Proteomes" id="UP000681340"/>
    </source>
</evidence>
<feature type="region of interest" description="Disordered" evidence="1">
    <location>
        <begin position="73"/>
        <end position="93"/>
    </location>
</feature>
<sequence>MDNKEQRLGTRSLDLMESPGFSPSANKLIDSTLFAGEVPCSMMNMIVPMPSEEIFTYVAAIVHFSENGSTWTVSDSLSRSQPSDFQDLPESDESAQVIKAIENC</sequence>
<name>A0A919SEP9_9ACTN</name>
<evidence type="ECO:0000256" key="1">
    <source>
        <dbReference type="SAM" id="MobiDB-lite"/>
    </source>
</evidence>
<accession>A0A919SEP9</accession>
<keyword evidence="3" id="KW-1185">Reference proteome</keyword>
<feature type="compositionally biased region" description="Polar residues" evidence="1">
    <location>
        <begin position="73"/>
        <end position="84"/>
    </location>
</feature>
<dbReference type="EMBL" id="BOQL01000034">
    <property type="protein sequence ID" value="GIM71047.1"/>
    <property type="molecule type" value="Genomic_DNA"/>
</dbReference>
<comment type="caution">
    <text evidence="2">The sequence shown here is derived from an EMBL/GenBank/DDBJ whole genome shotgun (WGS) entry which is preliminary data.</text>
</comment>
<protein>
    <submittedName>
        <fullName evidence="2">Uncharacterized protein</fullName>
    </submittedName>
</protein>
<organism evidence="2 3">
    <name type="scientific">Actinoplanes auranticolor</name>
    <dbReference type="NCBI Taxonomy" id="47988"/>
    <lineage>
        <taxon>Bacteria</taxon>
        <taxon>Bacillati</taxon>
        <taxon>Actinomycetota</taxon>
        <taxon>Actinomycetes</taxon>
        <taxon>Micromonosporales</taxon>
        <taxon>Micromonosporaceae</taxon>
        <taxon>Actinoplanes</taxon>
    </lineage>
</organism>
<proteinExistence type="predicted"/>
<dbReference type="AlphaFoldDB" id="A0A919SEP9"/>